<dbReference type="SUPFAM" id="SSF51735">
    <property type="entry name" value="NAD(P)-binding Rossmann-fold domains"/>
    <property type="match status" value="1"/>
</dbReference>
<keyword evidence="2" id="KW-0560">Oxidoreductase</keyword>
<reference evidence="4" key="2">
    <citation type="submission" date="2023-06" db="EMBL/GenBank/DDBJ databases">
        <authorList>
            <consortium name="Lawrence Berkeley National Laboratory"/>
            <person name="Haridas S."/>
            <person name="Hensen N."/>
            <person name="Bonometti L."/>
            <person name="Westerberg I."/>
            <person name="Brannstrom I.O."/>
            <person name="Guillou S."/>
            <person name="Cros-Aarteil S."/>
            <person name="Calhoun S."/>
            <person name="Kuo A."/>
            <person name="Mondo S."/>
            <person name="Pangilinan J."/>
            <person name="Riley R."/>
            <person name="Labutti K."/>
            <person name="Andreopoulos B."/>
            <person name="Lipzen A."/>
            <person name="Chen C."/>
            <person name="Yanf M."/>
            <person name="Daum C."/>
            <person name="Ng V."/>
            <person name="Clum A."/>
            <person name="Steindorff A."/>
            <person name="Ohm R."/>
            <person name="Martin F."/>
            <person name="Silar P."/>
            <person name="Natvig D."/>
            <person name="Lalanne C."/>
            <person name="Gautier V."/>
            <person name="Ament-Velasquez S.L."/>
            <person name="Kruys A."/>
            <person name="Hutchinson M.I."/>
            <person name="Powell A.J."/>
            <person name="Barry K."/>
            <person name="Miller A.N."/>
            <person name="Grigoriev I.V."/>
            <person name="Debuchy R."/>
            <person name="Gladieux P."/>
            <person name="Thoren M.H."/>
            <person name="Johannesson H."/>
        </authorList>
    </citation>
    <scope>NUCLEOTIDE SEQUENCE</scope>
    <source>
        <strain evidence="4">SMH4131-1</strain>
    </source>
</reference>
<accession>A0AAE0IGL6</accession>
<proteinExistence type="inferred from homology"/>
<dbReference type="PANTHER" id="PTHR45348">
    <property type="entry name" value="HYPOTHETICAL OXIDOREDUCTASE (EUROFUNG)"/>
    <property type="match status" value="1"/>
</dbReference>
<evidence type="ECO:0000256" key="1">
    <source>
        <dbReference type="ARBA" id="ARBA00008072"/>
    </source>
</evidence>
<dbReference type="AlphaFoldDB" id="A0AAE0IGL6"/>
<reference evidence="4" key="1">
    <citation type="journal article" date="2023" name="Mol. Phylogenet. Evol.">
        <title>Genome-scale phylogeny and comparative genomics of the fungal order Sordariales.</title>
        <authorList>
            <person name="Hensen N."/>
            <person name="Bonometti L."/>
            <person name="Westerberg I."/>
            <person name="Brannstrom I.O."/>
            <person name="Guillou S."/>
            <person name="Cros-Aarteil S."/>
            <person name="Calhoun S."/>
            <person name="Haridas S."/>
            <person name="Kuo A."/>
            <person name="Mondo S."/>
            <person name="Pangilinan J."/>
            <person name="Riley R."/>
            <person name="LaButti K."/>
            <person name="Andreopoulos B."/>
            <person name="Lipzen A."/>
            <person name="Chen C."/>
            <person name="Yan M."/>
            <person name="Daum C."/>
            <person name="Ng V."/>
            <person name="Clum A."/>
            <person name="Steindorff A."/>
            <person name="Ohm R.A."/>
            <person name="Martin F."/>
            <person name="Silar P."/>
            <person name="Natvig D.O."/>
            <person name="Lalanne C."/>
            <person name="Gautier V."/>
            <person name="Ament-Velasquez S.L."/>
            <person name="Kruys A."/>
            <person name="Hutchinson M.I."/>
            <person name="Powell A.J."/>
            <person name="Barry K."/>
            <person name="Miller A.N."/>
            <person name="Grigoriev I.V."/>
            <person name="Debuchy R."/>
            <person name="Gladieux P."/>
            <person name="Hiltunen Thoren M."/>
            <person name="Johannesson H."/>
        </authorList>
    </citation>
    <scope>NUCLEOTIDE SEQUENCE</scope>
    <source>
        <strain evidence="4">SMH4131-1</strain>
    </source>
</reference>
<dbReference type="GO" id="GO:0016651">
    <property type="term" value="F:oxidoreductase activity, acting on NAD(P)H"/>
    <property type="evidence" value="ECO:0007669"/>
    <property type="project" value="InterPro"/>
</dbReference>
<dbReference type="InterPro" id="IPR047122">
    <property type="entry name" value="Trans-enoyl_RdTase-like"/>
</dbReference>
<dbReference type="SUPFAM" id="SSF50129">
    <property type="entry name" value="GroES-like"/>
    <property type="match status" value="1"/>
</dbReference>
<dbReference type="Gene3D" id="3.40.50.720">
    <property type="entry name" value="NAD(P)-binding Rossmann-like Domain"/>
    <property type="match status" value="1"/>
</dbReference>
<evidence type="ECO:0000256" key="2">
    <source>
        <dbReference type="ARBA" id="ARBA00023002"/>
    </source>
</evidence>
<comment type="caution">
    <text evidence="4">The sequence shown here is derived from an EMBL/GenBank/DDBJ whole genome shotgun (WGS) entry which is preliminary data.</text>
</comment>
<dbReference type="Pfam" id="PF00107">
    <property type="entry name" value="ADH_zinc_N"/>
    <property type="match status" value="1"/>
</dbReference>
<sequence>MATLPSTMRSITITAPGKAEILTSPLPKLRDDYILVRTTAVALNPTDWKHIDGALNTGARVGCDYAGVVEAVGSKVTKAFAPGDRVCGLCHGSNRVQFEDGSFAEYIVAKGDLQIKTPDNLTDEQAATLGVGVSTVGQGLYQALQLPLPSTPSPTPIPLLIYGGSTATGILGIQYAKLSGCAVAATCSPSNFDYLRSLGADAVFDYRSPTAVADIKAWAATFDAPLTHAWDCIASADSARLCAAALSDSEPGHYRSLLRVDPAVVTEVNPRLDSAFTFAYTMVGEAFDKGFAVPAKPEDFEFGKMWWEVSRELLVQGKIKPANPVVNRGGSGLEGVLVGLKDLKEGRVSAGKLVYTL</sequence>
<name>A0AAE0IGL6_9PEZI</name>
<dbReference type="PANTHER" id="PTHR45348:SF2">
    <property type="entry name" value="ZINC-TYPE ALCOHOL DEHYDROGENASE-LIKE PROTEIN C2E1P3.01"/>
    <property type="match status" value="1"/>
</dbReference>
<evidence type="ECO:0000313" key="5">
    <source>
        <dbReference type="Proteomes" id="UP001286456"/>
    </source>
</evidence>
<dbReference type="SMART" id="SM00829">
    <property type="entry name" value="PKS_ER"/>
    <property type="match status" value="1"/>
</dbReference>
<dbReference type="InterPro" id="IPR020843">
    <property type="entry name" value="ER"/>
</dbReference>
<comment type="similarity">
    <text evidence="1">Belongs to the zinc-containing alcohol dehydrogenase family.</text>
</comment>
<dbReference type="InterPro" id="IPR013154">
    <property type="entry name" value="ADH-like_N"/>
</dbReference>
<dbReference type="InterPro" id="IPR013149">
    <property type="entry name" value="ADH-like_C"/>
</dbReference>
<dbReference type="InterPro" id="IPR036291">
    <property type="entry name" value="NAD(P)-bd_dom_sf"/>
</dbReference>
<protein>
    <submittedName>
        <fullName evidence="4">Chaperonin 10-like protein</fullName>
    </submittedName>
</protein>
<evidence type="ECO:0000259" key="3">
    <source>
        <dbReference type="SMART" id="SM00829"/>
    </source>
</evidence>
<evidence type="ECO:0000313" key="4">
    <source>
        <dbReference type="EMBL" id="KAK3323916.1"/>
    </source>
</evidence>
<organism evidence="4 5">
    <name type="scientific">Cercophora scortea</name>
    <dbReference type="NCBI Taxonomy" id="314031"/>
    <lineage>
        <taxon>Eukaryota</taxon>
        <taxon>Fungi</taxon>
        <taxon>Dikarya</taxon>
        <taxon>Ascomycota</taxon>
        <taxon>Pezizomycotina</taxon>
        <taxon>Sordariomycetes</taxon>
        <taxon>Sordariomycetidae</taxon>
        <taxon>Sordariales</taxon>
        <taxon>Lasiosphaeriaceae</taxon>
        <taxon>Cercophora</taxon>
    </lineage>
</organism>
<dbReference type="Proteomes" id="UP001286456">
    <property type="component" value="Unassembled WGS sequence"/>
</dbReference>
<dbReference type="Pfam" id="PF08240">
    <property type="entry name" value="ADH_N"/>
    <property type="match status" value="1"/>
</dbReference>
<dbReference type="InterPro" id="IPR011032">
    <property type="entry name" value="GroES-like_sf"/>
</dbReference>
<dbReference type="Gene3D" id="3.90.180.10">
    <property type="entry name" value="Medium-chain alcohol dehydrogenases, catalytic domain"/>
    <property type="match status" value="1"/>
</dbReference>
<dbReference type="EMBL" id="JAUEPO010000004">
    <property type="protein sequence ID" value="KAK3323916.1"/>
    <property type="molecule type" value="Genomic_DNA"/>
</dbReference>
<dbReference type="CDD" id="cd08249">
    <property type="entry name" value="enoyl_reductase_like"/>
    <property type="match status" value="1"/>
</dbReference>
<feature type="domain" description="Enoyl reductase (ER)" evidence="3">
    <location>
        <begin position="14"/>
        <end position="355"/>
    </location>
</feature>
<gene>
    <name evidence="4" type="ORF">B0T19DRAFT_216924</name>
</gene>
<keyword evidence="5" id="KW-1185">Reference proteome</keyword>